<dbReference type="SUPFAM" id="SSF54001">
    <property type="entry name" value="Cysteine proteinases"/>
    <property type="match status" value="1"/>
</dbReference>
<dbReference type="Pfam" id="PF00112">
    <property type="entry name" value="Peptidase_C1"/>
    <property type="match status" value="1"/>
</dbReference>
<protein>
    <recommendedName>
        <fullName evidence="2">Peptidase C1A papain C-terminal domain-containing protein</fullName>
    </recommendedName>
</protein>
<dbReference type="GO" id="GO:0006508">
    <property type="term" value="P:proteolysis"/>
    <property type="evidence" value="ECO:0007669"/>
    <property type="project" value="InterPro"/>
</dbReference>
<evidence type="ECO:0000256" key="1">
    <source>
        <dbReference type="SAM" id="MobiDB-lite"/>
    </source>
</evidence>
<accession>A0A3P7JFT6</accession>
<dbReference type="OrthoDB" id="640249at2759"/>
<organism evidence="3 4">
    <name type="scientific">Strongylus vulgaris</name>
    <name type="common">Blood worm</name>
    <dbReference type="NCBI Taxonomy" id="40348"/>
    <lineage>
        <taxon>Eukaryota</taxon>
        <taxon>Metazoa</taxon>
        <taxon>Ecdysozoa</taxon>
        <taxon>Nematoda</taxon>
        <taxon>Chromadorea</taxon>
        <taxon>Rhabditida</taxon>
        <taxon>Rhabditina</taxon>
        <taxon>Rhabditomorpha</taxon>
        <taxon>Strongyloidea</taxon>
        <taxon>Strongylidae</taxon>
        <taxon>Strongylus</taxon>
    </lineage>
</organism>
<dbReference type="Proteomes" id="UP000270094">
    <property type="component" value="Unassembled WGS sequence"/>
</dbReference>
<gene>
    <name evidence="3" type="ORF">SVUK_LOCUS19539</name>
</gene>
<evidence type="ECO:0000259" key="2">
    <source>
        <dbReference type="SMART" id="SM00645"/>
    </source>
</evidence>
<dbReference type="AlphaFoldDB" id="A0A3P7JFT6"/>
<dbReference type="SMART" id="SM00645">
    <property type="entry name" value="Pept_C1"/>
    <property type="match status" value="1"/>
</dbReference>
<sequence length="201" mass="23630">MRKIQRKGNGLKSSIVPGGPNKGKRKKSKHLNAKSNNCMKNRIRSIVCTFITLLKIKISPFFFQQPCVPLRSYHVCKPYPFYPCGRHEGQKYYAVCPEYFWQRPKCRWMCQLDYPIPYKKDKVYDFMYSLKANEKTIRKDIMKNGLVEATLEIYEDFKYCKHGIDADTIIGSQSIKILGWGVENRTDYWIVASSWNTDWGE</sequence>
<evidence type="ECO:0000313" key="4">
    <source>
        <dbReference type="Proteomes" id="UP000270094"/>
    </source>
</evidence>
<feature type="domain" description="Peptidase C1A papain C-terminal" evidence="2">
    <location>
        <begin position="27"/>
        <end position="201"/>
    </location>
</feature>
<feature type="non-terminal residue" evidence="3">
    <location>
        <position position="201"/>
    </location>
</feature>
<feature type="compositionally biased region" description="Basic residues" evidence="1">
    <location>
        <begin position="22"/>
        <end position="31"/>
    </location>
</feature>
<proteinExistence type="predicted"/>
<dbReference type="Gene3D" id="3.90.70.10">
    <property type="entry name" value="Cysteine proteinases"/>
    <property type="match status" value="1"/>
</dbReference>
<name>A0A3P7JFT6_STRVU</name>
<dbReference type="InterPro" id="IPR000668">
    <property type="entry name" value="Peptidase_C1A_C"/>
</dbReference>
<keyword evidence="4" id="KW-1185">Reference proteome</keyword>
<evidence type="ECO:0000313" key="3">
    <source>
        <dbReference type="EMBL" id="VDM84541.1"/>
    </source>
</evidence>
<dbReference type="GO" id="GO:0008234">
    <property type="term" value="F:cysteine-type peptidase activity"/>
    <property type="evidence" value="ECO:0007669"/>
    <property type="project" value="InterPro"/>
</dbReference>
<dbReference type="EMBL" id="UYYB01130917">
    <property type="protein sequence ID" value="VDM84541.1"/>
    <property type="molecule type" value="Genomic_DNA"/>
</dbReference>
<reference evidence="3 4" key="1">
    <citation type="submission" date="2018-11" db="EMBL/GenBank/DDBJ databases">
        <authorList>
            <consortium name="Pathogen Informatics"/>
        </authorList>
    </citation>
    <scope>NUCLEOTIDE SEQUENCE [LARGE SCALE GENOMIC DNA]</scope>
</reference>
<dbReference type="InterPro" id="IPR038765">
    <property type="entry name" value="Papain-like_cys_pep_sf"/>
</dbReference>
<feature type="region of interest" description="Disordered" evidence="1">
    <location>
        <begin position="1"/>
        <end position="31"/>
    </location>
</feature>